<dbReference type="PANTHER" id="PTHR32196:SF32">
    <property type="entry name" value="XYLOSE TRANSPORT SYSTEM PERMEASE PROTEIN XYLH"/>
    <property type="match status" value="1"/>
</dbReference>
<keyword evidence="2" id="KW-0997">Cell inner membrane</keyword>
<organism evidence="4 5">
    <name type="scientific">Kyrpidia spormannii</name>
    <dbReference type="NCBI Taxonomy" id="2055160"/>
    <lineage>
        <taxon>Bacteria</taxon>
        <taxon>Bacillati</taxon>
        <taxon>Bacillota</taxon>
        <taxon>Bacilli</taxon>
        <taxon>Bacillales</taxon>
        <taxon>Alicyclobacillaceae</taxon>
        <taxon>Kyrpidia</taxon>
    </lineage>
</organism>
<reference evidence="4 5" key="1">
    <citation type="submission" date="2020-04" db="EMBL/GenBank/DDBJ databases">
        <authorList>
            <person name="Hogendoorn C."/>
        </authorList>
    </citation>
    <scope>NUCLEOTIDE SEQUENCE [LARGE SCALE GENOMIC DNA]</scope>
    <source>
        <strain evidence="4">COOX1</strain>
    </source>
</reference>
<evidence type="ECO:0000313" key="5">
    <source>
        <dbReference type="Proteomes" id="UP000502196"/>
    </source>
</evidence>
<keyword evidence="2" id="KW-1003">Cell membrane</keyword>
<dbReference type="EMBL" id="LR792683">
    <property type="protein sequence ID" value="CAB3393660.1"/>
    <property type="molecule type" value="Genomic_DNA"/>
</dbReference>
<keyword evidence="3" id="KW-0472">Membrane</keyword>
<evidence type="ECO:0000256" key="2">
    <source>
        <dbReference type="ARBA" id="ARBA00022519"/>
    </source>
</evidence>
<accession>A0A6F9EAZ0</accession>
<dbReference type="RefSeq" id="WP_232059671.1">
    <property type="nucleotide sequence ID" value="NZ_CP047972.1"/>
</dbReference>
<evidence type="ECO:0000256" key="1">
    <source>
        <dbReference type="ARBA" id="ARBA00022448"/>
    </source>
</evidence>
<sequence length="125" mass="12635">MPGETPNEESRRPINGRFPPVASTLGAIGGILGASRLGSASPASGGGNLLLDSIAAAVIGGTSLFGGRGLVYNALAGALVIGSIENGMDLLSAPSSVKYVIEGSIFLIAVTIDTITRRRRARTGR</sequence>
<dbReference type="GO" id="GO:0005886">
    <property type="term" value="C:plasma membrane"/>
    <property type="evidence" value="ECO:0007669"/>
    <property type="project" value="TreeGrafter"/>
</dbReference>
<gene>
    <name evidence="4" type="ORF">COOX1_2020</name>
</gene>
<feature type="transmembrane region" description="Helical" evidence="3">
    <location>
        <begin position="49"/>
        <end position="67"/>
    </location>
</feature>
<dbReference type="Proteomes" id="UP000502196">
    <property type="component" value="Chromosome"/>
</dbReference>
<evidence type="ECO:0000313" key="4">
    <source>
        <dbReference type="EMBL" id="CAB3393660.1"/>
    </source>
</evidence>
<protein>
    <submittedName>
        <fullName evidence="4">ABC transporter permease</fullName>
    </submittedName>
</protein>
<keyword evidence="3" id="KW-1133">Transmembrane helix</keyword>
<dbReference type="AlphaFoldDB" id="A0A6F9EAZ0"/>
<keyword evidence="3" id="KW-0812">Transmembrane</keyword>
<proteinExistence type="predicted"/>
<name>A0A6F9EAZ0_9BACL</name>
<evidence type="ECO:0000256" key="3">
    <source>
        <dbReference type="SAM" id="Phobius"/>
    </source>
</evidence>
<dbReference type="PANTHER" id="PTHR32196">
    <property type="entry name" value="ABC TRANSPORTER PERMEASE PROTEIN YPHD-RELATED-RELATED"/>
    <property type="match status" value="1"/>
</dbReference>
<feature type="transmembrane region" description="Helical" evidence="3">
    <location>
        <begin position="20"/>
        <end position="37"/>
    </location>
</feature>
<keyword evidence="1" id="KW-0813">Transport</keyword>